<evidence type="ECO:0000256" key="1">
    <source>
        <dbReference type="ARBA" id="ARBA00006889"/>
    </source>
</evidence>
<evidence type="ECO:0000313" key="5">
    <source>
        <dbReference type="Proteomes" id="UP001596501"/>
    </source>
</evidence>
<keyword evidence="2" id="KW-0732">Signal</keyword>
<keyword evidence="2" id="KW-0449">Lipoprotein</keyword>
<keyword evidence="5" id="KW-1185">Reference proteome</keyword>
<dbReference type="RefSeq" id="WP_382202298.1">
    <property type="nucleotide sequence ID" value="NZ_JBHTCA010000001.1"/>
</dbReference>
<protein>
    <recommendedName>
        <fullName evidence="2">Outer membrane lipoprotein Blc</fullName>
    </recommendedName>
</protein>
<proteinExistence type="inferred from homology"/>
<dbReference type="PANTHER" id="PTHR10612">
    <property type="entry name" value="APOLIPOPROTEIN D"/>
    <property type="match status" value="1"/>
</dbReference>
<dbReference type="PROSITE" id="PS00213">
    <property type="entry name" value="LIPOCALIN"/>
    <property type="match status" value="1"/>
</dbReference>
<organism evidence="4 5">
    <name type="scientific">Hydrogenophaga atypica</name>
    <dbReference type="NCBI Taxonomy" id="249409"/>
    <lineage>
        <taxon>Bacteria</taxon>
        <taxon>Pseudomonadati</taxon>
        <taxon>Pseudomonadota</taxon>
        <taxon>Betaproteobacteria</taxon>
        <taxon>Burkholderiales</taxon>
        <taxon>Comamonadaceae</taxon>
        <taxon>Hydrogenophaga</taxon>
    </lineage>
</organism>
<keyword evidence="2" id="KW-0446">Lipid-binding</keyword>
<dbReference type="PIRSF" id="PIRSF036893">
    <property type="entry name" value="Lipocalin_ApoD"/>
    <property type="match status" value="1"/>
</dbReference>
<comment type="subunit">
    <text evidence="2">Homodimer.</text>
</comment>
<dbReference type="Pfam" id="PF08212">
    <property type="entry name" value="Lipocalin_2"/>
    <property type="match status" value="1"/>
</dbReference>
<reference evidence="5" key="1">
    <citation type="journal article" date="2019" name="Int. J. Syst. Evol. Microbiol.">
        <title>The Global Catalogue of Microorganisms (GCM) 10K type strain sequencing project: providing services to taxonomists for standard genome sequencing and annotation.</title>
        <authorList>
            <consortium name="The Broad Institute Genomics Platform"/>
            <consortium name="The Broad Institute Genome Sequencing Center for Infectious Disease"/>
            <person name="Wu L."/>
            <person name="Ma J."/>
        </authorList>
    </citation>
    <scope>NUCLEOTIDE SEQUENCE [LARGE SCALE GENOMIC DNA]</scope>
    <source>
        <strain evidence="5">CGMCC 1.12371</strain>
    </source>
</reference>
<gene>
    <name evidence="4" type="ORF">ACFQPB_01305</name>
</gene>
<sequence>MTLRLRCNAAFFALCLCLAPVAWAESPLAPIATLDVARYMGTWHEVARYPNVFQRRCVADTSARYTLQANGRVEVLNRCRTAEGEVIEALGEARQLGAADSPRLKVRFAPAWLGWLPLVWGDYWVIDLDDAYQLVAVSEPGRDYLWVLSRTPQVDAAAYEALLGRLAAQGFDLKRLERSPSR</sequence>
<dbReference type="InterPro" id="IPR002446">
    <property type="entry name" value="Lipocalin_bac"/>
</dbReference>
<feature type="signal peptide" evidence="2">
    <location>
        <begin position="1"/>
        <end position="24"/>
    </location>
</feature>
<name>A0ABW2QJ83_9BURK</name>
<dbReference type="PRINTS" id="PR01171">
    <property type="entry name" value="BCTLIPOCALIN"/>
</dbReference>
<dbReference type="CDD" id="cd19438">
    <property type="entry name" value="lipocalin_Blc-like"/>
    <property type="match status" value="1"/>
</dbReference>
<dbReference type="PANTHER" id="PTHR10612:SF34">
    <property type="entry name" value="APOLIPOPROTEIN D"/>
    <property type="match status" value="1"/>
</dbReference>
<keyword evidence="2" id="KW-0472">Membrane</keyword>
<comment type="caution">
    <text evidence="4">The sequence shown here is derived from an EMBL/GenBank/DDBJ whole genome shotgun (WGS) entry which is preliminary data.</text>
</comment>
<accession>A0ABW2QJ83</accession>
<dbReference type="InterPro" id="IPR022271">
    <property type="entry name" value="Lipocalin_ApoD"/>
</dbReference>
<dbReference type="Gene3D" id="2.40.128.20">
    <property type="match status" value="1"/>
</dbReference>
<dbReference type="InterPro" id="IPR012674">
    <property type="entry name" value="Calycin"/>
</dbReference>
<dbReference type="InterPro" id="IPR000566">
    <property type="entry name" value="Lipocln_cytosolic_FA-bd_dom"/>
</dbReference>
<comment type="similarity">
    <text evidence="1 2">Belongs to the calycin superfamily. Lipocalin family.</text>
</comment>
<evidence type="ECO:0000313" key="4">
    <source>
        <dbReference type="EMBL" id="MFC7407490.1"/>
    </source>
</evidence>
<comment type="function">
    <text evidence="2">Involved in the storage or transport of lipids necessary for membrane maintenance under stressful conditions. Displays a binding preference for lysophospholipids.</text>
</comment>
<feature type="chain" id="PRO_5045017049" description="Outer membrane lipoprotein Blc" evidence="2">
    <location>
        <begin position="25"/>
        <end position="182"/>
    </location>
</feature>
<feature type="domain" description="Lipocalin/cytosolic fatty-acid binding" evidence="3">
    <location>
        <begin position="34"/>
        <end position="180"/>
    </location>
</feature>
<evidence type="ECO:0000259" key="3">
    <source>
        <dbReference type="Pfam" id="PF08212"/>
    </source>
</evidence>
<dbReference type="InterPro" id="IPR022272">
    <property type="entry name" value="Lipocalin_CS"/>
</dbReference>
<dbReference type="InterPro" id="IPR047202">
    <property type="entry name" value="Lipocalin_Blc-like_dom"/>
</dbReference>
<dbReference type="SUPFAM" id="SSF50814">
    <property type="entry name" value="Lipocalins"/>
    <property type="match status" value="1"/>
</dbReference>
<evidence type="ECO:0000256" key="2">
    <source>
        <dbReference type="PIRNR" id="PIRNR036893"/>
    </source>
</evidence>
<dbReference type="EMBL" id="JBHTCA010000001">
    <property type="protein sequence ID" value="MFC7407490.1"/>
    <property type="molecule type" value="Genomic_DNA"/>
</dbReference>
<comment type="subcellular location">
    <subcellularLocation>
        <location evidence="2">Cell outer membrane</location>
    </subcellularLocation>
</comment>
<keyword evidence="2" id="KW-0998">Cell outer membrane</keyword>
<dbReference type="Proteomes" id="UP001596501">
    <property type="component" value="Unassembled WGS sequence"/>
</dbReference>